<protein>
    <submittedName>
        <fullName evidence="2">Uncharacterized protein</fullName>
    </submittedName>
</protein>
<name>K1WL43_MARBU</name>
<dbReference type="Proteomes" id="UP000006753">
    <property type="component" value="Unassembled WGS sequence"/>
</dbReference>
<dbReference type="EMBL" id="JH921452">
    <property type="protein sequence ID" value="EKD12982.1"/>
    <property type="molecule type" value="Genomic_DNA"/>
</dbReference>
<proteinExistence type="predicted"/>
<evidence type="ECO:0000256" key="1">
    <source>
        <dbReference type="SAM" id="MobiDB-lite"/>
    </source>
</evidence>
<dbReference type="HOGENOM" id="CLU_888721_0_0_1"/>
<evidence type="ECO:0000313" key="3">
    <source>
        <dbReference type="Proteomes" id="UP000006753"/>
    </source>
</evidence>
<evidence type="ECO:0000313" key="2">
    <source>
        <dbReference type="EMBL" id="EKD12982.1"/>
    </source>
</evidence>
<gene>
    <name evidence="2" type="ORF">MBM_08744</name>
</gene>
<dbReference type="AlphaFoldDB" id="K1WL43"/>
<dbReference type="InParanoid" id="K1WL43"/>
<reference evidence="2 3" key="1">
    <citation type="journal article" date="2012" name="BMC Genomics">
        <title>Sequencing the genome of Marssonina brunnea reveals fungus-poplar co-evolution.</title>
        <authorList>
            <person name="Zhu S."/>
            <person name="Cao Y.-Z."/>
            <person name="Jiang C."/>
            <person name="Tan B.-Y."/>
            <person name="Wang Z."/>
            <person name="Feng S."/>
            <person name="Zhang L."/>
            <person name="Su X.-H."/>
            <person name="Brejova B."/>
            <person name="Vinar T."/>
            <person name="Xu M."/>
            <person name="Wang M.-X."/>
            <person name="Zhang S.-G."/>
            <person name="Huang M.-R."/>
            <person name="Wu R."/>
            <person name="Zhou Y."/>
        </authorList>
    </citation>
    <scope>NUCLEOTIDE SEQUENCE [LARGE SCALE GENOMIC DNA]</scope>
    <source>
        <strain evidence="2 3">MB_m1</strain>
    </source>
</reference>
<organism evidence="2 3">
    <name type="scientific">Marssonina brunnea f. sp. multigermtubi (strain MB_m1)</name>
    <name type="common">Marssonina leaf spot fungus</name>
    <dbReference type="NCBI Taxonomy" id="1072389"/>
    <lineage>
        <taxon>Eukaryota</taxon>
        <taxon>Fungi</taxon>
        <taxon>Dikarya</taxon>
        <taxon>Ascomycota</taxon>
        <taxon>Pezizomycotina</taxon>
        <taxon>Leotiomycetes</taxon>
        <taxon>Helotiales</taxon>
        <taxon>Drepanopezizaceae</taxon>
        <taxon>Drepanopeziza</taxon>
    </lineage>
</organism>
<dbReference type="GeneID" id="18764679"/>
<accession>K1WL43</accession>
<keyword evidence="3" id="KW-1185">Reference proteome</keyword>
<dbReference type="RefSeq" id="XP_007296633.1">
    <property type="nucleotide sequence ID" value="XM_007296571.1"/>
</dbReference>
<dbReference type="OrthoDB" id="3562518at2759"/>
<sequence>MLRMNSIKRAMRKPFAPKLTREENEDLEFHVAQIRSSIFALEHRIEISRTNLLTICRCLKSQLSSAAADSQVFSGTYGIFDLPRTIAALEERCNEITLNQQDLQRQKPPMRGNVCPSELIERPVTIPHDQRTISLPRGLPIGKAAALTVTVEGRYHLLQLKRKQLETEAERWEADVKYWGGIYDSMTSPTSPSNPAALPFSDCDHTLSNRPEIMLRDENTAGVTNIQRNKSQRKAVPVKDIVIRTMQKSTSPVESTLGLQVNNTESLALSERQTMSPRPAPKRAASGCLEGEFREVEFRGSGRMPKINESKTS</sequence>
<feature type="region of interest" description="Disordered" evidence="1">
    <location>
        <begin position="269"/>
        <end position="288"/>
    </location>
</feature>
<dbReference type="KEGG" id="mbe:MBM_08744"/>